<dbReference type="AlphaFoldDB" id="A0A086ZS07"/>
<dbReference type="InterPro" id="IPR027417">
    <property type="entry name" value="P-loop_NTPase"/>
</dbReference>
<gene>
    <name evidence="3" type="ORF">BBOU_0170</name>
</gene>
<protein>
    <submittedName>
        <fullName evidence="3">Type III restriction enzyme, res subunit</fullName>
    </submittedName>
</protein>
<dbReference type="GO" id="GO:0005524">
    <property type="term" value="F:ATP binding"/>
    <property type="evidence" value="ECO:0007669"/>
    <property type="project" value="InterPro"/>
</dbReference>
<dbReference type="GeneID" id="303203403"/>
<dbReference type="RefSeq" id="WP_026503003.1">
    <property type="nucleotide sequence ID" value="NZ_JGYQ01000002.1"/>
</dbReference>
<dbReference type="GO" id="GO:0016787">
    <property type="term" value="F:hydrolase activity"/>
    <property type="evidence" value="ECO:0007669"/>
    <property type="project" value="InterPro"/>
</dbReference>
<dbReference type="Pfam" id="PF04851">
    <property type="entry name" value="ResIII"/>
    <property type="match status" value="1"/>
</dbReference>
<keyword evidence="1" id="KW-0175">Coiled coil</keyword>
<dbReference type="InterPro" id="IPR029063">
    <property type="entry name" value="SAM-dependent_MTases_sf"/>
</dbReference>
<dbReference type="Gene3D" id="3.40.50.300">
    <property type="entry name" value="P-loop containing nucleotide triphosphate hydrolases"/>
    <property type="match status" value="1"/>
</dbReference>
<feature type="coiled-coil region" evidence="1">
    <location>
        <begin position="814"/>
        <end position="899"/>
    </location>
</feature>
<dbReference type="SUPFAM" id="SSF53335">
    <property type="entry name" value="S-adenosyl-L-methionine-dependent methyltransferases"/>
    <property type="match status" value="1"/>
</dbReference>
<dbReference type="InterPro" id="IPR006935">
    <property type="entry name" value="Helicase/UvrB_N"/>
</dbReference>
<keyword evidence="4" id="KW-1185">Reference proteome</keyword>
<reference evidence="3 4" key="1">
    <citation type="submission" date="2014-03" db="EMBL/GenBank/DDBJ databases">
        <title>Genomics of Bifidobacteria.</title>
        <authorList>
            <person name="Ventura M."/>
            <person name="Milani C."/>
            <person name="Lugli G.A."/>
        </authorList>
    </citation>
    <scope>NUCLEOTIDE SEQUENCE [LARGE SCALE GENOMIC DNA]</scope>
    <source>
        <strain evidence="3 4">LMG 10736</strain>
    </source>
</reference>
<name>A0A086ZS07_9BIFI</name>
<accession>A0A086ZS07</accession>
<evidence type="ECO:0000313" key="4">
    <source>
        <dbReference type="Proteomes" id="UP000029093"/>
    </source>
</evidence>
<evidence type="ECO:0000313" key="3">
    <source>
        <dbReference type="EMBL" id="KFI49307.1"/>
    </source>
</evidence>
<organism evidence="3 4">
    <name type="scientific">Bifidobacterium boum</name>
    <dbReference type="NCBI Taxonomy" id="78343"/>
    <lineage>
        <taxon>Bacteria</taxon>
        <taxon>Bacillati</taxon>
        <taxon>Actinomycetota</taxon>
        <taxon>Actinomycetes</taxon>
        <taxon>Bifidobacteriales</taxon>
        <taxon>Bifidobacteriaceae</taxon>
        <taxon>Bifidobacterium</taxon>
    </lineage>
</organism>
<dbReference type="GO" id="GO:0003677">
    <property type="term" value="F:DNA binding"/>
    <property type="evidence" value="ECO:0007669"/>
    <property type="project" value="InterPro"/>
</dbReference>
<dbReference type="EMBL" id="JGYQ01000002">
    <property type="protein sequence ID" value="KFI49307.1"/>
    <property type="molecule type" value="Genomic_DNA"/>
</dbReference>
<proteinExistence type="predicted"/>
<evidence type="ECO:0000256" key="1">
    <source>
        <dbReference type="SAM" id="Coils"/>
    </source>
</evidence>
<dbReference type="SUPFAM" id="SSF52540">
    <property type="entry name" value="P-loop containing nucleoside triphosphate hydrolases"/>
    <property type="match status" value="1"/>
</dbReference>
<comment type="caution">
    <text evidence="3">The sequence shown here is derived from an EMBL/GenBank/DDBJ whole genome shotgun (WGS) entry which is preliminary data.</text>
</comment>
<dbReference type="Proteomes" id="UP000029093">
    <property type="component" value="Unassembled WGS sequence"/>
</dbReference>
<sequence>MANTPNIKSFTRIRPMIYAYQTPTVPEHNGWTKIGYTATQSVQDRINQQSHTINVLTKLRWTEPAMYMDGSFETFTDHDFHRYLMNQKHVERTPGTEWFHIEPDPAHTEFTKFAHRDYDIVSGTTYTLRDEQAAAVEMTQSYFGNGGKEFLWNAKPRFGKTLTAYDLVHRMEFKNVLIVTNRPSISDSWLNDFQQFIGWQYPYLFVTDNKGVLDQHAKLGKHANEGIMTRAQYQEFLKAHNITSFADPDYKGMIAFESLQGLKTSKYFGAYDGVDKLRWISELDFDLLIVDESQEGVDTSLTEKAFDRINRKHTLYLSGTPFKALAQGRFADDQIFNWTYVDEQEAKQACADGENSNPYEVLPRMEMYTYRMSDMITSKIREGADVDDDGENEEYAFDLNEFFATKRDGTFVHEDAVKDFLHNLTTLEKYPFSTPELRAQLSHTLWILNRVASCKALAKLIEQEPAFEGYKVVVAAGDGKQPLTENGESLVNPDDADKVEATALERVKNAIANNPRTITLSVGQLTVGVTVPEWSGVLMLCNLNSASSYMQAAFRAQNPCTITAEVDGKPQPMRKETAYVFDFDPVRTLTIFEEFAENLSHSTTGAHAASSGSRAEQVKRLLNFFPVIGEDDEGRMVQLDAEKVMSIPRKIKSQEVVKRRFLCNFLFQNIAGIFGAPKEITDILNKLEPAKEEKHSKKDMEVRPADFTLDKDGNPVIDDADVNKDVKDLFSDEKIMVIDPVDIPPIPTIEQSQDPDTGYLSHVDMTTDTNLLAKQAKEQFREKVIAPIVQKHNLNVRDSKKLAENVNHAFDAVVEQQRDAFNQKQAELRQAYTENLEQSEDPDERMQMLKDNAVKLAKDAETMMKDIVSQINEITDEEIKNVSRQAQTIKAEHEKKNDEDIMRAHLRGFTRTIPSFVMAYGDRNLKLRNFDDYTEDDVFHEVTGITEEQFRLLRDGGDYRDEVTGEKKHYDGHVFDETVFNDAIQEFLNKKEQLANYFDDSQTEDIFDYIPPQKTNQIFTPRWVVEKMVDELEQENPGCFDDPDATFADLYMKSGMYIAEIVKRLYRSERMKQLFPDGGERIRHIFEHQVYGMAPTRIIYLIATNYILGFNDQLKASTTHFVQADAAEAAKNGTLQELVNEKFGK</sequence>
<dbReference type="InterPro" id="IPR018306">
    <property type="entry name" value="Phage_T5_Orf172_DNA-bd"/>
</dbReference>
<dbReference type="OrthoDB" id="9813673at2"/>
<feature type="domain" description="Bacteriophage T5 Orf172 DNA-binding" evidence="2">
    <location>
        <begin position="26"/>
        <end position="113"/>
    </location>
</feature>
<dbReference type="Gene3D" id="3.40.50.150">
    <property type="entry name" value="Vaccinia Virus protein VP39"/>
    <property type="match status" value="1"/>
</dbReference>
<dbReference type="SMART" id="SM00974">
    <property type="entry name" value="T5orf172"/>
    <property type="match status" value="1"/>
</dbReference>
<evidence type="ECO:0000259" key="2">
    <source>
        <dbReference type="SMART" id="SM00974"/>
    </source>
</evidence>